<dbReference type="STRING" id="8022.A0A060Z445"/>
<dbReference type="EMBL" id="FR939937">
    <property type="protein sequence ID" value="CDQ98741.1"/>
    <property type="molecule type" value="Genomic_DNA"/>
</dbReference>
<accession>A0A060Z445</accession>
<name>A0A060Z445_ONCMY</name>
<dbReference type="AlphaFoldDB" id="A0A060Z445"/>
<reference evidence="2" key="2">
    <citation type="submission" date="2014-03" db="EMBL/GenBank/DDBJ databases">
        <authorList>
            <person name="Genoscope - CEA"/>
        </authorList>
    </citation>
    <scope>NUCLEOTIDE SEQUENCE</scope>
</reference>
<dbReference type="GO" id="GO:0004198">
    <property type="term" value="F:calcium-dependent cysteine-type endopeptidase activity"/>
    <property type="evidence" value="ECO:0007669"/>
    <property type="project" value="InterPro"/>
</dbReference>
<gene>
    <name evidence="2" type="ORF">GSONMT00003141001</name>
</gene>
<dbReference type="PaxDb" id="8022-A0A060Z445"/>
<proteinExistence type="predicted"/>
<dbReference type="InterPro" id="IPR001300">
    <property type="entry name" value="Peptidase_C2_calpain_cat"/>
</dbReference>
<feature type="domain" description="Calpain catalytic" evidence="1">
    <location>
        <begin position="1"/>
        <end position="53"/>
    </location>
</feature>
<evidence type="ECO:0000313" key="2">
    <source>
        <dbReference type="EMBL" id="CDQ98741.1"/>
    </source>
</evidence>
<sequence>MEDFTGGIAYSLPVSSRTPRVMWKALSAALSRGSLLSCFIQVHRHTQERMHTHIAKNAFTRSQTNHTHTHGTCMTYRLYDECCTNIATYSGAKKKFKSRKSHCMIFNEFICKLWWKISIWSPTNKQDFYL</sequence>
<evidence type="ECO:0000259" key="1">
    <source>
        <dbReference type="Pfam" id="PF00648"/>
    </source>
</evidence>
<dbReference type="Proteomes" id="UP000193380">
    <property type="component" value="Unassembled WGS sequence"/>
</dbReference>
<reference evidence="2" key="1">
    <citation type="journal article" date="2014" name="Nat. Commun.">
        <title>The rainbow trout genome provides novel insights into evolution after whole-genome duplication in vertebrates.</title>
        <authorList>
            <person name="Berthelot C."/>
            <person name="Brunet F."/>
            <person name="Chalopin D."/>
            <person name="Juanchich A."/>
            <person name="Bernard M."/>
            <person name="Noel B."/>
            <person name="Bento P."/>
            <person name="Da Silva C."/>
            <person name="Labadie K."/>
            <person name="Alberti A."/>
            <person name="Aury J.M."/>
            <person name="Louis A."/>
            <person name="Dehais P."/>
            <person name="Bardou P."/>
            <person name="Montfort J."/>
            <person name="Klopp C."/>
            <person name="Cabau C."/>
            <person name="Gaspin C."/>
            <person name="Thorgaard G.H."/>
            <person name="Boussaha M."/>
            <person name="Quillet E."/>
            <person name="Guyomard R."/>
            <person name="Galiana D."/>
            <person name="Bobe J."/>
            <person name="Volff J.N."/>
            <person name="Genet C."/>
            <person name="Wincker P."/>
            <person name="Jaillon O."/>
            <person name="Roest Crollius H."/>
            <person name="Guiguen Y."/>
        </authorList>
    </citation>
    <scope>NUCLEOTIDE SEQUENCE [LARGE SCALE GENOMIC DNA]</scope>
</reference>
<dbReference type="GO" id="GO:0006508">
    <property type="term" value="P:proteolysis"/>
    <property type="evidence" value="ECO:0007669"/>
    <property type="project" value="InterPro"/>
</dbReference>
<evidence type="ECO:0000313" key="3">
    <source>
        <dbReference type="Proteomes" id="UP000193380"/>
    </source>
</evidence>
<dbReference type="Pfam" id="PF00648">
    <property type="entry name" value="Peptidase_C2"/>
    <property type="match status" value="1"/>
</dbReference>
<organism evidence="2 3">
    <name type="scientific">Oncorhynchus mykiss</name>
    <name type="common">Rainbow trout</name>
    <name type="synonym">Salmo gairdneri</name>
    <dbReference type="NCBI Taxonomy" id="8022"/>
    <lineage>
        <taxon>Eukaryota</taxon>
        <taxon>Metazoa</taxon>
        <taxon>Chordata</taxon>
        <taxon>Craniata</taxon>
        <taxon>Vertebrata</taxon>
        <taxon>Euteleostomi</taxon>
        <taxon>Actinopterygii</taxon>
        <taxon>Neopterygii</taxon>
        <taxon>Teleostei</taxon>
        <taxon>Protacanthopterygii</taxon>
        <taxon>Salmoniformes</taxon>
        <taxon>Salmonidae</taxon>
        <taxon>Salmoninae</taxon>
        <taxon>Oncorhynchus</taxon>
    </lineage>
</organism>
<protein>
    <recommendedName>
        <fullName evidence="1">Calpain catalytic domain-containing protein</fullName>
    </recommendedName>
</protein>